<organism evidence="2 3">
    <name type="scientific">Vulcanisaeta distributa (strain DSM 14429 / JCM 11212 / NBRC 100878 / IC-017)</name>
    <dbReference type="NCBI Taxonomy" id="572478"/>
    <lineage>
        <taxon>Archaea</taxon>
        <taxon>Thermoproteota</taxon>
        <taxon>Thermoprotei</taxon>
        <taxon>Thermoproteales</taxon>
        <taxon>Thermoproteaceae</taxon>
        <taxon>Vulcanisaeta</taxon>
    </lineage>
</organism>
<dbReference type="HOGENOM" id="CLU_1418761_0_0_2"/>
<feature type="transmembrane region" description="Helical" evidence="1">
    <location>
        <begin position="142"/>
        <end position="160"/>
    </location>
</feature>
<keyword evidence="1" id="KW-0472">Membrane</keyword>
<keyword evidence="1" id="KW-0812">Transmembrane</keyword>
<dbReference type="EMBL" id="CP002100">
    <property type="protein sequence ID" value="ADN50514.1"/>
    <property type="molecule type" value="Genomic_DNA"/>
</dbReference>
<feature type="transmembrane region" description="Helical" evidence="1">
    <location>
        <begin position="88"/>
        <end position="107"/>
    </location>
</feature>
<dbReference type="Proteomes" id="UP000006681">
    <property type="component" value="Chromosome"/>
</dbReference>
<feature type="transmembrane region" description="Helical" evidence="1">
    <location>
        <begin position="114"/>
        <end position="136"/>
    </location>
</feature>
<feature type="transmembrane region" description="Helical" evidence="1">
    <location>
        <begin position="16"/>
        <end position="40"/>
    </location>
</feature>
<gene>
    <name evidence="2" type="ordered locus">Vdis_1126</name>
</gene>
<protein>
    <submittedName>
        <fullName evidence="2">Uncharacterized protein</fullName>
    </submittedName>
</protein>
<feature type="transmembrane region" description="Helical" evidence="1">
    <location>
        <begin position="52"/>
        <end position="76"/>
    </location>
</feature>
<keyword evidence="3" id="KW-1185">Reference proteome</keyword>
<reference evidence="2 3" key="1">
    <citation type="journal article" date="2010" name="Stand. Genomic Sci.">
        <title>Complete genome sequence of Vulcanisaeta distributa type strain (IC-017).</title>
        <authorList>
            <person name="Mavromatis K."/>
            <person name="Sikorski J."/>
            <person name="Pabst E."/>
            <person name="Teshima H."/>
            <person name="Lapidus A."/>
            <person name="Lucas S."/>
            <person name="Nolan M."/>
            <person name="Glavina Del Rio T."/>
            <person name="Cheng J.F."/>
            <person name="Bruce D."/>
            <person name="Goodwin L."/>
            <person name="Pitluck S."/>
            <person name="Liolios K."/>
            <person name="Ivanova N."/>
            <person name="Mikhailova N."/>
            <person name="Pati A."/>
            <person name="Chen A."/>
            <person name="Palaniappan K."/>
            <person name="Land M."/>
            <person name="Hauser L."/>
            <person name="Chang Y.J."/>
            <person name="Jeffries C.D."/>
            <person name="Rohde M."/>
            <person name="Spring S."/>
            <person name="Goker M."/>
            <person name="Wirth R."/>
            <person name="Woyke T."/>
            <person name="Bristow J."/>
            <person name="Eisen J.A."/>
            <person name="Markowitz V."/>
            <person name="Hugenholtz P."/>
            <person name="Klenk H.P."/>
            <person name="Kyrpides N.C."/>
        </authorList>
    </citation>
    <scope>NUCLEOTIDE SEQUENCE [LARGE SCALE GENOMIC DNA]</scope>
    <source>
        <strain evidence="3">DSM 14429 / JCM 11212 / NBRC 100878 / IC-017</strain>
    </source>
</reference>
<name>E1QQU4_VULDI</name>
<accession>E1QQU4</accession>
<sequence>MPIDMGLNTKVLSRLAWFYTGFVIVNFASLLWLFITSYLTIYTDIPLPYFMLYIPSNIAVLALITLALILGLYVYLGVVLIRGGLERGYVPTAFAAAMVIGIVLLFIRQFIASLISLIIALALMVGVYAVLTSIATHRASRYMWLVSTLLIIVTVILALISRSVVNYVVATIQSLSILACAIEVWLIMGRQSQSVVT</sequence>
<evidence type="ECO:0000313" key="3">
    <source>
        <dbReference type="Proteomes" id="UP000006681"/>
    </source>
</evidence>
<dbReference type="KEGG" id="vdi:Vdis_1126"/>
<dbReference type="STRING" id="572478.Vdis_1126"/>
<keyword evidence="1" id="KW-1133">Transmembrane helix</keyword>
<reference evidence="3" key="2">
    <citation type="journal article" date="2010" name="Stand. Genomic Sci.">
        <title>Complete genome sequence of Vulcanisaeta distributa type strain (IC-017T).</title>
        <authorList>
            <person name="Mavromatis K."/>
            <person name="Sikorski J."/>
            <person name="Pabst E."/>
            <person name="Teshima H."/>
            <person name="Lapidus A."/>
            <person name="Lucas S."/>
            <person name="Nolan M."/>
            <person name="Glavina Del Rio T."/>
            <person name="Cheng J."/>
            <person name="Bruce D."/>
            <person name="Goodwin L."/>
            <person name="Pitluck S."/>
            <person name="Liolios K."/>
            <person name="Ivanova N."/>
            <person name="Mikhailova N."/>
            <person name="Pati A."/>
            <person name="Chen A."/>
            <person name="Palaniappan K."/>
            <person name="Land M."/>
            <person name="Hauser L."/>
            <person name="Chang Y."/>
            <person name="Jeffries C."/>
            <person name="Rohde M."/>
            <person name="Spring S."/>
            <person name="Goker M."/>
            <person name="Wirth R."/>
            <person name="Woyke T."/>
            <person name="Bristow J."/>
            <person name="Eisen J."/>
            <person name="Markowitz V."/>
            <person name="Hugenholtz P."/>
            <person name="Klenk H."/>
            <person name="Kyrpides N."/>
        </authorList>
    </citation>
    <scope>NUCLEOTIDE SEQUENCE [LARGE SCALE GENOMIC DNA]</scope>
    <source>
        <strain evidence="3">DSM 14429 / JCM 11212 / NBRC 100878 / IC-017</strain>
    </source>
</reference>
<evidence type="ECO:0000256" key="1">
    <source>
        <dbReference type="SAM" id="Phobius"/>
    </source>
</evidence>
<dbReference type="AlphaFoldDB" id="E1QQU4"/>
<dbReference type="eggNOG" id="arCOG10469">
    <property type="taxonomic scope" value="Archaea"/>
</dbReference>
<evidence type="ECO:0000313" key="2">
    <source>
        <dbReference type="EMBL" id="ADN50514.1"/>
    </source>
</evidence>
<feature type="transmembrane region" description="Helical" evidence="1">
    <location>
        <begin position="167"/>
        <end position="188"/>
    </location>
</feature>
<proteinExistence type="predicted"/>